<dbReference type="EMBL" id="AVCI01000005">
    <property type="protein sequence ID" value="KFN43683.1"/>
    <property type="molecule type" value="Genomic_DNA"/>
</dbReference>
<gene>
    <name evidence="2" type="ORF">N789_10425</name>
</gene>
<protein>
    <submittedName>
        <fullName evidence="2">Uncharacterized protein</fullName>
    </submittedName>
</protein>
<accession>A0A091AU02</accession>
<dbReference type="PATRIC" id="fig|1121015.4.peg.1572"/>
<keyword evidence="3" id="KW-1185">Reference proteome</keyword>
<dbReference type="RefSeq" id="WP_022968546.1">
    <property type="nucleotide sequence ID" value="NZ_ATVD01000001.1"/>
</dbReference>
<proteinExistence type="predicted"/>
<feature type="signal peptide" evidence="1">
    <location>
        <begin position="1"/>
        <end position="21"/>
    </location>
</feature>
<evidence type="ECO:0000256" key="1">
    <source>
        <dbReference type="SAM" id="SignalP"/>
    </source>
</evidence>
<evidence type="ECO:0000313" key="3">
    <source>
        <dbReference type="Proteomes" id="UP000029385"/>
    </source>
</evidence>
<name>A0A091AU02_9GAMM</name>
<dbReference type="AlphaFoldDB" id="A0A091AU02"/>
<sequence length="72" mass="7407">MSRIANLLGSAALVIAVAAFAAPVDAKSNTAGPAKQVGGGKSIQLATSCKDPWYTMSGIQYLTCLFSGQMQK</sequence>
<feature type="chain" id="PRO_5001869041" evidence="1">
    <location>
        <begin position="22"/>
        <end position="72"/>
    </location>
</feature>
<reference evidence="2 3" key="1">
    <citation type="submission" date="2013-09" db="EMBL/GenBank/DDBJ databases">
        <title>Genome sequencing of Arenimonas oryziterrae.</title>
        <authorList>
            <person name="Chen F."/>
            <person name="Wang G."/>
        </authorList>
    </citation>
    <scope>NUCLEOTIDE SEQUENCE [LARGE SCALE GENOMIC DNA]</scope>
    <source>
        <strain evidence="2 3">YC6267</strain>
    </source>
</reference>
<keyword evidence="1" id="KW-0732">Signal</keyword>
<dbReference type="STRING" id="1121015.GCA_000420545_00898"/>
<comment type="caution">
    <text evidence="2">The sequence shown here is derived from an EMBL/GenBank/DDBJ whole genome shotgun (WGS) entry which is preliminary data.</text>
</comment>
<evidence type="ECO:0000313" key="2">
    <source>
        <dbReference type="EMBL" id="KFN43683.1"/>
    </source>
</evidence>
<organism evidence="2 3">
    <name type="scientific">Arenimonas oryziterrae DSM 21050 = YC6267</name>
    <dbReference type="NCBI Taxonomy" id="1121015"/>
    <lineage>
        <taxon>Bacteria</taxon>
        <taxon>Pseudomonadati</taxon>
        <taxon>Pseudomonadota</taxon>
        <taxon>Gammaproteobacteria</taxon>
        <taxon>Lysobacterales</taxon>
        <taxon>Lysobacteraceae</taxon>
        <taxon>Arenimonas</taxon>
    </lineage>
</organism>
<dbReference type="Proteomes" id="UP000029385">
    <property type="component" value="Unassembled WGS sequence"/>
</dbReference>